<feature type="domain" description="Mut7-C RNAse" evidence="1">
    <location>
        <begin position="16"/>
        <end position="147"/>
    </location>
</feature>
<keyword evidence="3" id="KW-1185">Reference proteome</keyword>
<organism evidence="2 3">
    <name type="scientific">Pyrobaculum neutrophilum (strain DSM 2338 / JCM 9278 / NBRC 100436 / V24Sta)</name>
    <name type="common">Thermoproteus neutrophilus</name>
    <dbReference type="NCBI Taxonomy" id="444157"/>
    <lineage>
        <taxon>Archaea</taxon>
        <taxon>Thermoproteota</taxon>
        <taxon>Thermoprotei</taxon>
        <taxon>Thermoproteales</taxon>
        <taxon>Thermoproteaceae</taxon>
        <taxon>Pyrobaculum</taxon>
    </lineage>
</organism>
<accession>B1Y9W4</accession>
<dbReference type="RefSeq" id="WP_012350933.1">
    <property type="nucleotide sequence ID" value="NC_010525.1"/>
</dbReference>
<dbReference type="HOGENOM" id="CLU_112469_0_0_2"/>
<dbReference type="PANTHER" id="PTHR39081">
    <property type="entry name" value="MUT7-C DOMAIN-CONTAINING PROTEIN"/>
    <property type="match status" value="1"/>
</dbReference>
<dbReference type="InterPro" id="IPR002782">
    <property type="entry name" value="Mut7-C_RNAse_dom"/>
</dbReference>
<gene>
    <name evidence="2" type="ordered locus">Tneu_1591</name>
</gene>
<dbReference type="GeneID" id="6165949"/>
<dbReference type="Proteomes" id="UP000001694">
    <property type="component" value="Chromosome"/>
</dbReference>
<sequence length="162" mass="18166">MVDCVIKGRPDVGCIYVDSMLGWLARMLRILFGARAIYSPDLDDSELAEADCLVVTRDEELFKTRRGPTLLIKTDDHVKWVSIFLKLGLRPLEKSVCPHCGGELVEVDCTEAEKAVGHPIASAACWRCTSCGRYYWVGSHWRRLRQLLDEAAEAQVTCLHTG</sequence>
<dbReference type="EMBL" id="CP001014">
    <property type="protein sequence ID" value="ACB40514.1"/>
    <property type="molecule type" value="Genomic_DNA"/>
</dbReference>
<evidence type="ECO:0000313" key="2">
    <source>
        <dbReference type="EMBL" id="ACB40514.1"/>
    </source>
</evidence>
<dbReference type="PANTHER" id="PTHR39081:SF1">
    <property type="entry name" value="MUT7-C RNASE DOMAIN-CONTAINING PROTEIN"/>
    <property type="match status" value="1"/>
</dbReference>
<dbReference type="STRING" id="444157.Tneu_1591"/>
<evidence type="ECO:0000259" key="1">
    <source>
        <dbReference type="Pfam" id="PF01927"/>
    </source>
</evidence>
<protein>
    <recommendedName>
        <fullName evidence="1">Mut7-C RNAse domain-containing protein</fullName>
    </recommendedName>
</protein>
<reference evidence="2" key="1">
    <citation type="submission" date="2008-03" db="EMBL/GenBank/DDBJ databases">
        <title>Complete sequence of Thermoproteus neutrophilus V24Sta.</title>
        <authorList>
            <consortium name="US DOE Joint Genome Institute"/>
            <person name="Copeland A."/>
            <person name="Lucas S."/>
            <person name="Lapidus A."/>
            <person name="Glavina del Rio T."/>
            <person name="Dalin E."/>
            <person name="Tice H."/>
            <person name="Bruce D."/>
            <person name="Goodwin L."/>
            <person name="Pitluck S."/>
            <person name="Sims D."/>
            <person name="Brettin T."/>
            <person name="Detter J.C."/>
            <person name="Han C."/>
            <person name="Kuske C.R."/>
            <person name="Schmutz J."/>
            <person name="Larimer F."/>
            <person name="Land M."/>
            <person name="Hauser L."/>
            <person name="Kyrpides N."/>
            <person name="Mikhailova N."/>
            <person name="Biddle J.F."/>
            <person name="Zhang Z."/>
            <person name="Fitz-Gibbon S.T."/>
            <person name="Lowe T.M."/>
            <person name="Saltikov C."/>
            <person name="House C.H."/>
            <person name="Richardson P."/>
        </authorList>
    </citation>
    <scope>NUCLEOTIDE SEQUENCE [LARGE SCALE GENOMIC DNA]</scope>
    <source>
        <strain evidence="2">V24Sta</strain>
    </source>
</reference>
<proteinExistence type="predicted"/>
<name>B1Y9W4_PYRNV</name>
<evidence type="ECO:0000313" key="3">
    <source>
        <dbReference type="Proteomes" id="UP000001694"/>
    </source>
</evidence>
<dbReference type="AlphaFoldDB" id="B1Y9W4"/>
<dbReference type="Pfam" id="PF01927">
    <property type="entry name" value="Mut7-C"/>
    <property type="match status" value="1"/>
</dbReference>
<dbReference type="eggNOG" id="arCOG04290">
    <property type="taxonomic scope" value="Archaea"/>
</dbReference>
<dbReference type="KEGG" id="tne:Tneu_1591"/>